<dbReference type="KEGG" id="adv:DJ533_09050"/>
<name>A0A2S2FCK6_9GAMM</name>
<dbReference type="Proteomes" id="UP000245977">
    <property type="component" value="Chromosome"/>
</dbReference>
<dbReference type="RefSeq" id="WP_065992252.1">
    <property type="nucleotide sequence ID" value="NZ_CP029397.2"/>
</dbReference>
<keyword evidence="2" id="KW-1185">Reference proteome</keyword>
<evidence type="ECO:0000313" key="2">
    <source>
        <dbReference type="Proteomes" id="UP000245977"/>
    </source>
</evidence>
<sequence length="139" mass="16208">MSNLSNITVIEHPNDKVALFIDGQAISERYEIHHEKAIIDELKHLEEGKALKLFEQFIFSHTDLNLEHSYLYSTCIVKQNQSYQIARNFIYRLTVSGQMPSEHVITNQGKAMSPEDIKKFIKDHVEMSLTKYTDLKYAY</sequence>
<dbReference type="OrthoDB" id="6701077at2"/>
<proteinExistence type="predicted"/>
<evidence type="ECO:0000313" key="1">
    <source>
        <dbReference type="EMBL" id="AWL28703.1"/>
    </source>
</evidence>
<dbReference type="EMBL" id="CP029397">
    <property type="protein sequence ID" value="AWL28703.1"/>
    <property type="molecule type" value="Genomic_DNA"/>
</dbReference>
<reference evidence="1" key="1">
    <citation type="submission" date="2019-08" db="EMBL/GenBank/DDBJ databases">
        <title>The complete genome of Acinetobacter defluvii strain WCHAD010030.</title>
        <authorList>
            <person name="Hu Y."/>
            <person name="Qin J."/>
            <person name="Feng Y."/>
            <person name="Zong Z."/>
        </authorList>
    </citation>
    <scope>NUCLEOTIDE SEQUENCE</scope>
    <source>
        <strain evidence="1">WCHA30</strain>
    </source>
</reference>
<dbReference type="AlphaFoldDB" id="A0A2S2FCK6"/>
<accession>A0A2S2FCK6</accession>
<organism evidence="1 2">
    <name type="scientific">Acinetobacter defluvii</name>
    <dbReference type="NCBI Taxonomy" id="1871111"/>
    <lineage>
        <taxon>Bacteria</taxon>
        <taxon>Pseudomonadati</taxon>
        <taxon>Pseudomonadota</taxon>
        <taxon>Gammaproteobacteria</taxon>
        <taxon>Moraxellales</taxon>
        <taxon>Moraxellaceae</taxon>
        <taxon>Acinetobacter</taxon>
    </lineage>
</organism>
<protein>
    <submittedName>
        <fullName evidence="1">Uncharacterized protein</fullName>
    </submittedName>
</protein>
<dbReference type="STRING" id="1871111.GCA_001704615_00241"/>
<gene>
    <name evidence="1" type="ORF">DJ533_09050</name>
</gene>